<evidence type="ECO:0000313" key="5">
    <source>
        <dbReference type="Proteomes" id="UP000270468"/>
    </source>
</evidence>
<sequence length="909" mass="92165">MAHQPKAYKKFVATAATATLVATALVPAASAAETKSFTDVSKNYKEAVDYLLANGITEGTSATTFGTTGDITRGDAAVFIARALKLDTANAKDQGFTDLNNRVAKAVNAVAEAKIASGTSATTFNPDAKITRQEMAKILVNAYELDGKGTSNSFTDVNSNWDEYVDALVKTGVTLGLTDNLFGATDNVTRGQFALFIFRAEHLTPATPEVVSVSAINGKQLEIKFNKAVDKDTVITKTTAGGDIAGSLVDGVFTFTALKKADGTTASNTVSADVATGSLSADGKTLTVSTGAGVFEGNYTVSVNKGVESADGQDVPAFSTLIYVKDEVAPVLLSGNASAKTNTNQLTLVFSEPVDHTGAVAYIDGTPATLSAGSNANELTVTSSTAIDAGKTVGVQVLNVKDAAGNVIAPNPSNTNVTVLANTTAPAVSSVTVTGEKTFTATFTKPVNSATFLNNVAVVSGGISPSSTAFTVSNVSADGKTVTFSTSANIFANAATFTGTLIISKEVQDNAGNKLGADYSQSITFNKDVTAPAVSSVTTDSTNKKVLVTFSKNVNLVGSAAATIAKVTLINSNGKVVALDASATASIVNNNQLQIDNNGVALAAGTYTVRLAAGAVQDGLTENNQNAATTQTLVVKAPAAAADTAKPVVTTNTTVTGYNGASTAPAAEQVLTYTVVDSGSGIDINSVLSLANYTIDGKVLPTGTYITTSGYSASAPTGTVTVSLHLPSASISKATTSSQLVISNLKDLAGNVITPAVTAALAIGEGVAPTLASVNIATGDNTTLVTAFSEDVTGVTLAAFTVTLNGKDVSSEASFTAITVGPDKGKYYIQVAQSYDAVLGTVFIDVNGDADYDAGTDVSLATGVATPPTATEVNFTSAAVSNLKVDLDTVTSITDTQGNLATVATKVVK</sequence>
<evidence type="ECO:0000259" key="3">
    <source>
        <dbReference type="PROSITE" id="PS51272"/>
    </source>
</evidence>
<dbReference type="AlphaFoldDB" id="A0A3P5X6K5"/>
<feature type="chain" id="PRO_5018302064" evidence="2">
    <location>
        <begin position="32"/>
        <end position="909"/>
    </location>
</feature>
<evidence type="ECO:0000313" key="4">
    <source>
        <dbReference type="EMBL" id="VDC23919.1"/>
    </source>
</evidence>
<proteinExistence type="predicted"/>
<feature type="signal peptide" evidence="2">
    <location>
        <begin position="1"/>
        <end position="31"/>
    </location>
</feature>
<protein>
    <submittedName>
        <fullName evidence="4">S-layer protein</fullName>
    </submittedName>
</protein>
<accession>A0A3P5X6K5</accession>
<gene>
    <name evidence="4" type="primary">ctc_2</name>
    <name evidence="4" type="ORF">FILTAD_00933</name>
</gene>
<dbReference type="Pfam" id="PF00395">
    <property type="entry name" value="SLH"/>
    <property type="match status" value="3"/>
</dbReference>
<dbReference type="EMBL" id="UXAV01000027">
    <property type="protein sequence ID" value="VDC23919.1"/>
    <property type="molecule type" value="Genomic_DNA"/>
</dbReference>
<dbReference type="InterPro" id="IPR001119">
    <property type="entry name" value="SLH_dom"/>
</dbReference>
<feature type="domain" description="SLH" evidence="3">
    <location>
        <begin position="31"/>
        <end position="94"/>
    </location>
</feature>
<organism evidence="4 5">
    <name type="scientific">Filibacter tadaridae</name>
    <dbReference type="NCBI Taxonomy" id="2483811"/>
    <lineage>
        <taxon>Bacteria</taxon>
        <taxon>Bacillati</taxon>
        <taxon>Bacillota</taxon>
        <taxon>Bacilli</taxon>
        <taxon>Bacillales</taxon>
        <taxon>Caryophanaceae</taxon>
        <taxon>Filibacter</taxon>
    </lineage>
</organism>
<dbReference type="PROSITE" id="PS51272">
    <property type="entry name" value="SLH"/>
    <property type="match status" value="2"/>
</dbReference>
<keyword evidence="1 2" id="KW-0732">Signal</keyword>
<dbReference type="RefSeq" id="WP_124069366.1">
    <property type="nucleotide sequence ID" value="NZ_CBCRXF010000003.1"/>
</dbReference>
<dbReference type="Gene3D" id="2.60.40.1220">
    <property type="match status" value="3"/>
</dbReference>
<name>A0A3P5X6K5_9BACL</name>
<keyword evidence="5" id="KW-1185">Reference proteome</keyword>
<feature type="domain" description="SLH" evidence="3">
    <location>
        <begin position="95"/>
        <end position="153"/>
    </location>
</feature>
<evidence type="ECO:0000256" key="1">
    <source>
        <dbReference type="ARBA" id="ARBA00022729"/>
    </source>
</evidence>
<dbReference type="OrthoDB" id="2426257at2"/>
<evidence type="ECO:0000256" key="2">
    <source>
        <dbReference type="SAM" id="SignalP"/>
    </source>
</evidence>
<dbReference type="Proteomes" id="UP000270468">
    <property type="component" value="Unassembled WGS sequence"/>
</dbReference>
<dbReference type="InterPro" id="IPR014755">
    <property type="entry name" value="Cu-Rt/internalin_Ig-like"/>
</dbReference>
<reference evidence="4 5" key="1">
    <citation type="submission" date="2018-11" db="EMBL/GenBank/DDBJ databases">
        <authorList>
            <person name="Criscuolo A."/>
        </authorList>
    </citation>
    <scope>NUCLEOTIDE SEQUENCE [LARGE SCALE GENOMIC DNA]</scope>
    <source>
        <strain evidence="4">ATB-66</strain>
    </source>
</reference>